<feature type="compositionally biased region" description="Basic and acidic residues" evidence="1">
    <location>
        <begin position="548"/>
        <end position="559"/>
    </location>
</feature>
<feature type="compositionally biased region" description="Polar residues" evidence="1">
    <location>
        <begin position="196"/>
        <end position="207"/>
    </location>
</feature>
<feature type="compositionally biased region" description="Basic and acidic residues" evidence="1">
    <location>
        <begin position="61"/>
        <end position="84"/>
    </location>
</feature>
<accession>A0A9N8HKX0</accession>
<organism evidence="2 3">
    <name type="scientific">Seminavis robusta</name>
    <dbReference type="NCBI Taxonomy" id="568900"/>
    <lineage>
        <taxon>Eukaryota</taxon>
        <taxon>Sar</taxon>
        <taxon>Stramenopiles</taxon>
        <taxon>Ochrophyta</taxon>
        <taxon>Bacillariophyta</taxon>
        <taxon>Bacillariophyceae</taxon>
        <taxon>Bacillariophycidae</taxon>
        <taxon>Naviculales</taxon>
        <taxon>Naviculaceae</taxon>
        <taxon>Seminavis</taxon>
    </lineage>
</organism>
<gene>
    <name evidence="2" type="ORF">SEMRO_980_G227350.1</name>
</gene>
<dbReference type="InterPro" id="IPR036770">
    <property type="entry name" value="Ankyrin_rpt-contain_sf"/>
</dbReference>
<feature type="compositionally biased region" description="Low complexity" evidence="1">
    <location>
        <begin position="220"/>
        <end position="230"/>
    </location>
</feature>
<name>A0A9N8HKX0_9STRA</name>
<feature type="compositionally biased region" description="Basic and acidic residues" evidence="1">
    <location>
        <begin position="463"/>
        <end position="478"/>
    </location>
</feature>
<evidence type="ECO:0000256" key="1">
    <source>
        <dbReference type="SAM" id="MobiDB-lite"/>
    </source>
</evidence>
<keyword evidence="3" id="KW-1185">Reference proteome</keyword>
<feature type="compositionally biased region" description="Acidic residues" evidence="1">
    <location>
        <begin position="296"/>
        <end position="309"/>
    </location>
</feature>
<feature type="compositionally biased region" description="Basic and acidic residues" evidence="1">
    <location>
        <begin position="123"/>
        <end position="142"/>
    </location>
</feature>
<feature type="region of interest" description="Disordered" evidence="1">
    <location>
        <begin position="1"/>
        <end position="309"/>
    </location>
</feature>
<feature type="region of interest" description="Disordered" evidence="1">
    <location>
        <begin position="704"/>
        <end position="735"/>
    </location>
</feature>
<proteinExistence type="predicted"/>
<dbReference type="EMBL" id="CAICTM010000978">
    <property type="protein sequence ID" value="CAB9518993.1"/>
    <property type="molecule type" value="Genomic_DNA"/>
</dbReference>
<sequence length="1004" mass="108912">MAAQEGAPVVDDAPVENSVAASPSKEGCDSHTVETSRDEANSSSDNNQEDTRTVSTQGTTKDGDNVNHNEKDISTEEVAKEERPVPVLNVSSIDQAQSVEDSEISVGSKGNSYQEGEYPEENLPMKEQHVEEREVQHSNKPDDQEETTDPPTTTSNEKDVEEAIMEAENHESAMTTTNEADGEEPITEPVVRTDSEQPTTVDASNQVDAVEVADTMSTAEDGTTGAGDVVTGEEEATDQLSEGSEKEAPLNNPAISVSEQMDLASPPTEDETPKLENDHAATLVEDEPDSAPSNDLAEEVQDGETPDEFGTDVVAATSMDVPNHEHDNPKPATVEEIVPTTSETEQVAAHVVETDVTIGHSLPTAGPAAARVGTDDDDAEDGVAEPGTGGASVNVTVVSDDDSVEVEGNFDDEDVQNTESSPWQEDKENEENEMSSTTSKNEKKYQQDPPETGKNNDNEESAGEPKEIPSEEEPKVETKPPTTETPPTIIKNDDLQLQTSNSDTNMEKITTEASADDSPPVKKMDVKQREESLKATLTKPTSKAGPVKKMDVKQREESLKATVTKTTSQAAAVNKIDIKQREESLKASLIKQSSQPATTAGKMDIQQREASLKATAAQKPTPIPPPPPKKLNHTAQSNRRSSEGSFGNRYKNGLVPGLSLETETHSFQSVKNQIAAYNDKCQLKAVVPGKEAKELSELKARKRRASTGELVRPKQVTTSAKSIPASVVSPPRSTSNKSLLMTYNKDLYYANEMNKLLNVDPADLSKSQKLAFDDILKIVKDCPSVCRAKYDLTFCSEKRNLYPLFSLVANAAPLELIETVFMENPFRFIDVCDDRGQTIMHYACAFHPLPNETLDFLIHRCPQSLAAWDEKKRSPLHVACLNMSSATETCIHVLEQSPAHVVVTPDSEGKLPLDLATMNKKCSSKLKQRLIARAEGAVPEPEKKEKPTPELVIGKYSASAPAGAAKTTTTTTTPGSLPKDTRPPEPELPKPSFWDLLCCRPVSW</sequence>
<feature type="compositionally biased region" description="Basic and acidic residues" evidence="1">
    <location>
        <begin position="26"/>
        <end position="40"/>
    </location>
</feature>
<comment type="caution">
    <text evidence="2">The sequence shown here is derived from an EMBL/GenBank/DDBJ whole genome shotgun (WGS) entry which is preliminary data.</text>
</comment>
<reference evidence="2" key="1">
    <citation type="submission" date="2020-06" db="EMBL/GenBank/DDBJ databases">
        <authorList>
            <consortium name="Plant Systems Biology data submission"/>
        </authorList>
    </citation>
    <scope>NUCLEOTIDE SEQUENCE</scope>
    <source>
        <strain evidence="2">D6</strain>
    </source>
</reference>
<dbReference type="AlphaFoldDB" id="A0A9N8HKX0"/>
<feature type="compositionally biased region" description="Polar residues" evidence="1">
    <location>
        <begin position="495"/>
        <end position="504"/>
    </location>
</feature>
<feature type="compositionally biased region" description="Polar residues" evidence="1">
    <location>
        <begin position="561"/>
        <end position="571"/>
    </location>
</feature>
<feature type="compositionally biased region" description="Basic and acidic residues" evidence="1">
    <location>
        <begin position="979"/>
        <end position="988"/>
    </location>
</feature>
<feature type="region of interest" description="Disordered" evidence="1">
    <location>
        <begin position="359"/>
        <end position="650"/>
    </location>
</feature>
<feature type="compositionally biased region" description="Acidic residues" evidence="1">
    <location>
        <begin position="399"/>
        <end position="416"/>
    </location>
</feature>
<feature type="compositionally biased region" description="Basic and acidic residues" evidence="1">
    <location>
        <begin position="576"/>
        <end position="585"/>
    </location>
</feature>
<protein>
    <submittedName>
        <fullName evidence="2">Uncharacterized protein</fullName>
    </submittedName>
</protein>
<dbReference type="Gene3D" id="1.25.40.20">
    <property type="entry name" value="Ankyrin repeat-containing domain"/>
    <property type="match status" value="1"/>
</dbReference>
<dbReference type="SUPFAM" id="SSF48403">
    <property type="entry name" value="Ankyrin repeat"/>
    <property type="match status" value="1"/>
</dbReference>
<feature type="compositionally biased region" description="Polar residues" evidence="1">
    <location>
        <begin position="633"/>
        <end position="645"/>
    </location>
</feature>
<feature type="compositionally biased region" description="Polar residues" evidence="1">
    <location>
        <begin position="89"/>
        <end position="99"/>
    </location>
</feature>
<feature type="compositionally biased region" description="Basic and acidic residues" evidence="1">
    <location>
        <begin position="519"/>
        <end position="533"/>
    </location>
</feature>
<feature type="compositionally biased region" description="Low complexity" evidence="1">
    <location>
        <begin position="479"/>
        <end position="488"/>
    </location>
</feature>
<feature type="compositionally biased region" description="Low complexity" evidence="1">
    <location>
        <begin position="954"/>
        <end position="978"/>
    </location>
</feature>
<feature type="region of interest" description="Disordered" evidence="1">
    <location>
        <begin position="933"/>
        <end position="993"/>
    </location>
</feature>
<evidence type="ECO:0000313" key="3">
    <source>
        <dbReference type="Proteomes" id="UP001153069"/>
    </source>
</evidence>
<evidence type="ECO:0000313" key="2">
    <source>
        <dbReference type="EMBL" id="CAB9518993.1"/>
    </source>
</evidence>
<dbReference type="Proteomes" id="UP001153069">
    <property type="component" value="Unassembled WGS sequence"/>
</dbReference>